<evidence type="ECO:0000256" key="7">
    <source>
        <dbReference type="ARBA" id="ARBA00022741"/>
    </source>
</evidence>
<evidence type="ECO:0000256" key="6">
    <source>
        <dbReference type="ARBA" id="ARBA00022679"/>
    </source>
</evidence>
<evidence type="ECO:0000259" key="13">
    <source>
        <dbReference type="PROSITE" id="PS50109"/>
    </source>
</evidence>
<dbReference type="InterPro" id="IPR008207">
    <property type="entry name" value="Sig_transdc_His_kin_Hpt_dom"/>
</dbReference>
<evidence type="ECO:0000256" key="5">
    <source>
        <dbReference type="ARBA" id="ARBA00022553"/>
    </source>
</evidence>
<evidence type="ECO:0000256" key="4">
    <source>
        <dbReference type="ARBA" id="ARBA00022500"/>
    </source>
</evidence>
<dbReference type="SMART" id="SM00387">
    <property type="entry name" value="HATPase_c"/>
    <property type="match status" value="1"/>
</dbReference>
<dbReference type="GO" id="GO:0005737">
    <property type="term" value="C:cytoplasm"/>
    <property type="evidence" value="ECO:0007669"/>
    <property type="project" value="InterPro"/>
</dbReference>
<keyword evidence="6" id="KW-0808">Transferase</keyword>
<protein>
    <recommendedName>
        <fullName evidence="3">Chemotaxis protein CheA</fullName>
        <ecNumber evidence="2">2.7.13.3</ecNumber>
    </recommendedName>
</protein>
<dbReference type="CDD" id="cd00731">
    <property type="entry name" value="CheA_reg"/>
    <property type="match status" value="1"/>
</dbReference>
<dbReference type="Pfam" id="PF02895">
    <property type="entry name" value="H-kinase_dim"/>
    <property type="match status" value="1"/>
</dbReference>
<dbReference type="GO" id="GO:0006935">
    <property type="term" value="P:chemotaxis"/>
    <property type="evidence" value="ECO:0007669"/>
    <property type="project" value="UniProtKB-KW"/>
</dbReference>
<dbReference type="RefSeq" id="WP_109319583.1">
    <property type="nucleotide sequence ID" value="NZ_QFWT01000004.1"/>
</dbReference>
<dbReference type="GO" id="GO:0000155">
    <property type="term" value="F:phosphorelay sensor kinase activity"/>
    <property type="evidence" value="ECO:0007669"/>
    <property type="project" value="InterPro"/>
</dbReference>
<dbReference type="SMART" id="SM00260">
    <property type="entry name" value="CheW"/>
    <property type="match status" value="1"/>
</dbReference>
<dbReference type="FunFam" id="3.30.565.10:FF:000016">
    <property type="entry name" value="Chemotaxis protein CheA, putative"/>
    <property type="match status" value="1"/>
</dbReference>
<keyword evidence="9" id="KW-0067">ATP-binding</keyword>
<dbReference type="Gene3D" id="3.30.565.10">
    <property type="entry name" value="Histidine kinase-like ATPase, C-terminal domain"/>
    <property type="match status" value="1"/>
</dbReference>
<dbReference type="SUPFAM" id="SSF55874">
    <property type="entry name" value="ATPase domain of HSP90 chaperone/DNA topoisomerase II/histidine kinase"/>
    <property type="match status" value="1"/>
</dbReference>
<feature type="modified residue" description="Phosphohistidine" evidence="12">
    <location>
        <position position="45"/>
    </location>
</feature>
<comment type="caution">
    <text evidence="16">The sequence shown here is derived from an EMBL/GenBank/DDBJ whole genome shotgun (WGS) entry which is preliminary data.</text>
</comment>
<dbReference type="InterPro" id="IPR003594">
    <property type="entry name" value="HATPase_dom"/>
</dbReference>
<dbReference type="PANTHER" id="PTHR43395">
    <property type="entry name" value="SENSOR HISTIDINE KINASE CHEA"/>
    <property type="match status" value="1"/>
</dbReference>
<reference evidence="16 17" key="1">
    <citation type="submission" date="2018-05" db="EMBL/GenBank/DDBJ databases">
        <title>Vibrio limimaris sp. nov., isolated from marine sediment.</title>
        <authorList>
            <person name="Li C.-M."/>
        </authorList>
    </citation>
    <scope>NUCLEOTIDE SEQUENCE [LARGE SCALE GENOMIC DNA]</scope>
    <source>
        <strain evidence="16 17">E4404</strain>
    </source>
</reference>
<sequence length="735" mass="81110">MSEEAKQIFVQESEELLQEMEDALLMMEEDPDNAEHLNSVFRAMHTIKGSGGIFGFNFIVSFTHPLESELDRARTGERAVDQELIALLLKCKDHTAALVEFAAQSADAPLPLELQRAGDHLIDQLNGTGHSPSPDGTALAASTESPVETLFKEREDTDSLWLISLDFKPDTFRNGFDPLSFIRYLSNLGEVIKVITIYQLDETGEEMDPESCYLSFRIAFSSTASKSEIYDVFEFVQEDCSIRILSPQSKQSEYLNLLDNIPDSSCQLLGELLLSIGSLTQAELDQALSTQSSSQPEAAKKQIGKILVEQQSVDKSTVKEALHKQEQIKEKVTKEARSIRVDAQKLGQLINLVGELVISSAAIRTQIRALSLPTLNDAASSMEVLVEEIRDTALQLRMVQIGDTFSRFKRVVRDVSKELGKEIELVISGGESELDKSVVEKINDPLTHLVRNSLDHGIEPPDQRVAAGKPAKGTLTLNAYHDSGHIVLEVSDDGAGLDVKKIREKAEVIGLVTPDQVLSHREQLQLIFEPGLSTKKEASNLSGRGVGMDVVKRNIESLRGAIELESERGKGTRVTIRLPLTLAIIDGFLVGIERESYIIPLSMVQECVEFGAEQLEHQGNYVNFRGEVMPFIHLRHFFGLPPADRQQRESLVIVRFGRTRAALVVDALLGEQQTVIKPLGAVFQNLSGISGATVLGSGDIALILSVQELIERAEQYAEQIHTSESGSCKPSLYHH</sequence>
<dbReference type="AlphaFoldDB" id="A0A2U3B9X2"/>
<dbReference type="InterPro" id="IPR036061">
    <property type="entry name" value="CheW-like_dom_sf"/>
</dbReference>
<dbReference type="Pfam" id="PF01584">
    <property type="entry name" value="CheW"/>
    <property type="match status" value="1"/>
</dbReference>
<dbReference type="Pfam" id="PF01627">
    <property type="entry name" value="Hpt"/>
    <property type="match status" value="1"/>
</dbReference>
<dbReference type="InterPro" id="IPR051315">
    <property type="entry name" value="Bact_Chemotaxis_CheA"/>
</dbReference>
<dbReference type="SUPFAM" id="SSF50341">
    <property type="entry name" value="CheW-like"/>
    <property type="match status" value="1"/>
</dbReference>
<gene>
    <name evidence="16" type="ORF">DI392_08990</name>
</gene>
<evidence type="ECO:0000256" key="9">
    <source>
        <dbReference type="ARBA" id="ARBA00022840"/>
    </source>
</evidence>
<dbReference type="SMART" id="SM00073">
    <property type="entry name" value="HPT"/>
    <property type="match status" value="1"/>
</dbReference>
<dbReference type="SUPFAM" id="SSF47226">
    <property type="entry name" value="Histidine-containing phosphotransfer domain, HPT domain"/>
    <property type="match status" value="1"/>
</dbReference>
<dbReference type="InterPro" id="IPR036097">
    <property type="entry name" value="HisK_dim/P_sf"/>
</dbReference>
<dbReference type="SUPFAM" id="SSF47384">
    <property type="entry name" value="Homodimeric domain of signal transducing histidine kinase"/>
    <property type="match status" value="1"/>
</dbReference>
<evidence type="ECO:0000259" key="14">
    <source>
        <dbReference type="PROSITE" id="PS50851"/>
    </source>
</evidence>
<dbReference type="PANTHER" id="PTHR43395:SF10">
    <property type="entry name" value="CHEMOTAXIS PROTEIN CHEA"/>
    <property type="match status" value="1"/>
</dbReference>
<dbReference type="InterPro" id="IPR004105">
    <property type="entry name" value="CheA-like_dim"/>
</dbReference>
<dbReference type="PRINTS" id="PR00344">
    <property type="entry name" value="BCTRLSENSOR"/>
</dbReference>
<keyword evidence="10" id="KW-0902">Two-component regulatory system</keyword>
<dbReference type="Proteomes" id="UP000245362">
    <property type="component" value="Unassembled WGS sequence"/>
</dbReference>
<dbReference type="EMBL" id="QFWT01000004">
    <property type="protein sequence ID" value="PWI33592.1"/>
    <property type="molecule type" value="Genomic_DNA"/>
</dbReference>
<dbReference type="EC" id="2.7.13.3" evidence="2"/>
<feature type="domain" description="Histidine kinase" evidence="13">
    <location>
        <begin position="374"/>
        <end position="582"/>
    </location>
</feature>
<dbReference type="InterPro" id="IPR037006">
    <property type="entry name" value="CheA-like_homodim_sf"/>
</dbReference>
<keyword evidence="7" id="KW-0547">Nucleotide-binding</keyword>
<evidence type="ECO:0000256" key="3">
    <source>
        <dbReference type="ARBA" id="ARBA00021495"/>
    </source>
</evidence>
<evidence type="ECO:0000256" key="2">
    <source>
        <dbReference type="ARBA" id="ARBA00012438"/>
    </source>
</evidence>
<feature type="domain" description="HPt" evidence="15">
    <location>
        <begin position="1"/>
        <end position="102"/>
    </location>
</feature>
<dbReference type="GO" id="GO:0005524">
    <property type="term" value="F:ATP binding"/>
    <property type="evidence" value="ECO:0007669"/>
    <property type="project" value="UniProtKB-KW"/>
</dbReference>
<dbReference type="Gene3D" id="2.30.30.40">
    <property type="entry name" value="SH3 Domains"/>
    <property type="match status" value="1"/>
</dbReference>
<evidence type="ECO:0000256" key="1">
    <source>
        <dbReference type="ARBA" id="ARBA00000085"/>
    </source>
</evidence>
<evidence type="ECO:0000313" key="16">
    <source>
        <dbReference type="EMBL" id="PWI33592.1"/>
    </source>
</evidence>
<dbReference type="Pfam" id="PF02518">
    <property type="entry name" value="HATPase_c"/>
    <property type="match status" value="1"/>
</dbReference>
<dbReference type="InterPro" id="IPR002545">
    <property type="entry name" value="CheW-lke_dom"/>
</dbReference>
<organism evidence="16 17">
    <name type="scientific">Vibrio albus</name>
    <dbReference type="NCBI Taxonomy" id="2200953"/>
    <lineage>
        <taxon>Bacteria</taxon>
        <taxon>Pseudomonadati</taxon>
        <taxon>Pseudomonadota</taxon>
        <taxon>Gammaproteobacteria</taxon>
        <taxon>Vibrionales</taxon>
        <taxon>Vibrionaceae</taxon>
        <taxon>Vibrio</taxon>
    </lineage>
</organism>
<dbReference type="InterPro" id="IPR005467">
    <property type="entry name" value="His_kinase_dom"/>
</dbReference>
<proteinExistence type="predicted"/>
<evidence type="ECO:0000259" key="15">
    <source>
        <dbReference type="PROSITE" id="PS50894"/>
    </source>
</evidence>
<accession>A0A2U3B9X2</accession>
<dbReference type="InterPro" id="IPR004358">
    <property type="entry name" value="Sig_transdc_His_kin-like_C"/>
</dbReference>
<dbReference type="Gene3D" id="1.10.287.560">
    <property type="entry name" value="Histidine kinase CheA-like, homodimeric domain"/>
    <property type="match status" value="1"/>
</dbReference>
<dbReference type="CDD" id="cd00088">
    <property type="entry name" value="HPT"/>
    <property type="match status" value="1"/>
</dbReference>
<keyword evidence="4" id="KW-0145">Chemotaxis</keyword>
<name>A0A2U3B9X2_9VIBR</name>
<comment type="catalytic activity">
    <reaction evidence="1">
        <text>ATP + protein L-histidine = ADP + protein N-phospho-L-histidine.</text>
        <dbReference type="EC" id="2.7.13.3"/>
    </reaction>
</comment>
<keyword evidence="5 12" id="KW-0597">Phosphoprotein</keyword>
<evidence type="ECO:0000256" key="10">
    <source>
        <dbReference type="ARBA" id="ARBA00023012"/>
    </source>
</evidence>
<keyword evidence="17" id="KW-1185">Reference proteome</keyword>
<evidence type="ECO:0000256" key="12">
    <source>
        <dbReference type="PROSITE-ProRule" id="PRU00110"/>
    </source>
</evidence>
<dbReference type="PROSITE" id="PS50109">
    <property type="entry name" value="HIS_KIN"/>
    <property type="match status" value="1"/>
</dbReference>
<dbReference type="SMART" id="SM01231">
    <property type="entry name" value="H-kinase_dim"/>
    <property type="match status" value="1"/>
</dbReference>
<comment type="function">
    <text evidence="11">Involved in the transmission of sensory signals from the chemoreceptors to the flagellar motors. CheA is autophosphorylated; it can transfer its phosphate group to either CheB or CheY.</text>
</comment>
<dbReference type="Gene3D" id="1.20.120.160">
    <property type="entry name" value="HPT domain"/>
    <property type="match status" value="1"/>
</dbReference>
<dbReference type="InterPro" id="IPR036641">
    <property type="entry name" value="HPT_dom_sf"/>
</dbReference>
<dbReference type="PROSITE" id="PS50894">
    <property type="entry name" value="HPT"/>
    <property type="match status" value="1"/>
</dbReference>
<evidence type="ECO:0000313" key="17">
    <source>
        <dbReference type="Proteomes" id="UP000245362"/>
    </source>
</evidence>
<evidence type="ECO:0000256" key="8">
    <source>
        <dbReference type="ARBA" id="ARBA00022777"/>
    </source>
</evidence>
<dbReference type="OrthoDB" id="9803176at2"/>
<dbReference type="PROSITE" id="PS50851">
    <property type="entry name" value="CHEW"/>
    <property type="match status" value="1"/>
</dbReference>
<dbReference type="CDD" id="cd16916">
    <property type="entry name" value="HATPase_CheA-like"/>
    <property type="match status" value="1"/>
</dbReference>
<evidence type="ECO:0000256" key="11">
    <source>
        <dbReference type="ARBA" id="ARBA00035100"/>
    </source>
</evidence>
<dbReference type="InterPro" id="IPR036890">
    <property type="entry name" value="HATPase_C_sf"/>
</dbReference>
<feature type="domain" description="CheW-like" evidence="14">
    <location>
        <begin position="584"/>
        <end position="715"/>
    </location>
</feature>
<keyword evidence="8" id="KW-0418">Kinase</keyword>